<reference evidence="10" key="2">
    <citation type="submission" date="2021-12" db="EMBL/GenBank/DDBJ databases">
        <title>Resequencing data analysis of finger millet.</title>
        <authorList>
            <person name="Hatakeyama M."/>
            <person name="Aluri S."/>
            <person name="Balachadran M.T."/>
            <person name="Sivarajan S.R."/>
            <person name="Poveda L."/>
            <person name="Shimizu-Inatsugi R."/>
            <person name="Schlapbach R."/>
            <person name="Sreeman S.M."/>
            <person name="Shimizu K.K."/>
        </authorList>
    </citation>
    <scope>NUCLEOTIDE SEQUENCE</scope>
</reference>
<evidence type="ECO:0000256" key="2">
    <source>
        <dbReference type="ARBA" id="ARBA00022448"/>
    </source>
</evidence>
<name>A0AAV5FAR0_ELECO</name>
<evidence type="ECO:0000256" key="3">
    <source>
        <dbReference type="ARBA" id="ARBA00022449"/>
    </source>
</evidence>
<reference evidence="10" key="1">
    <citation type="journal article" date="2018" name="DNA Res.">
        <title>Multiple hybrid de novo genome assembly of finger millet, an orphan allotetraploid crop.</title>
        <authorList>
            <person name="Hatakeyama M."/>
            <person name="Aluri S."/>
            <person name="Balachadran M.T."/>
            <person name="Sivarajan S.R."/>
            <person name="Patrignani A."/>
            <person name="Gruter S."/>
            <person name="Poveda L."/>
            <person name="Shimizu-Inatsugi R."/>
            <person name="Baeten J."/>
            <person name="Francoijs K.J."/>
            <person name="Nataraja K.N."/>
            <person name="Reddy Y.A.N."/>
            <person name="Phadnis S."/>
            <person name="Ravikumar R.L."/>
            <person name="Schlapbach R."/>
            <person name="Sreeman S.M."/>
            <person name="Shimizu K.K."/>
        </authorList>
    </citation>
    <scope>NUCLEOTIDE SEQUENCE</scope>
</reference>
<feature type="transmembrane region" description="Helical" evidence="8">
    <location>
        <begin position="65"/>
        <end position="90"/>
    </location>
</feature>
<dbReference type="AlphaFoldDB" id="A0AAV5FAR0"/>
<dbReference type="GO" id="GO:0006874">
    <property type="term" value="P:intracellular calcium ion homeostasis"/>
    <property type="evidence" value="ECO:0007669"/>
    <property type="project" value="TreeGrafter"/>
</dbReference>
<dbReference type="Gene3D" id="1.20.1420.30">
    <property type="entry name" value="NCX, central ion-binding region"/>
    <property type="match status" value="1"/>
</dbReference>
<protein>
    <recommendedName>
        <fullName evidence="9">Sodium/calcium exchanger membrane region domain-containing protein</fullName>
    </recommendedName>
</protein>
<sequence>MEVDKSGQGFEIQGEELASAAGARAPPPASATKTQSLEFESILSPAAVGESLWTGRKWRRALASVWVVIFHAKINVLLPFGPLAILLHYLTDKHKGWVSLFSIIGITPLSERLGYANEQLAFSTGPTVGGLLNVIFGNATEIIISIYALKNGMIRVVQLSLLGSILSNMLLVLGCAFFAGGIVHYNKDQVFNKVTVY</sequence>
<evidence type="ECO:0000259" key="9">
    <source>
        <dbReference type="Pfam" id="PF01699"/>
    </source>
</evidence>
<keyword evidence="4 8" id="KW-0812">Transmembrane</keyword>
<evidence type="ECO:0000256" key="4">
    <source>
        <dbReference type="ARBA" id="ARBA00022692"/>
    </source>
</evidence>
<dbReference type="GO" id="GO:0009705">
    <property type="term" value="C:plant-type vacuole membrane"/>
    <property type="evidence" value="ECO:0007669"/>
    <property type="project" value="TreeGrafter"/>
</dbReference>
<evidence type="ECO:0000256" key="7">
    <source>
        <dbReference type="ARBA" id="ARBA00023136"/>
    </source>
</evidence>
<evidence type="ECO:0000256" key="8">
    <source>
        <dbReference type="SAM" id="Phobius"/>
    </source>
</evidence>
<evidence type="ECO:0000256" key="1">
    <source>
        <dbReference type="ARBA" id="ARBA00004127"/>
    </source>
</evidence>
<keyword evidence="11" id="KW-1185">Reference proteome</keyword>
<dbReference type="GO" id="GO:0012505">
    <property type="term" value="C:endomembrane system"/>
    <property type="evidence" value="ECO:0007669"/>
    <property type="project" value="UniProtKB-SubCell"/>
</dbReference>
<dbReference type="InterPro" id="IPR004837">
    <property type="entry name" value="NaCa_Exmemb"/>
</dbReference>
<dbReference type="InterPro" id="IPR004713">
    <property type="entry name" value="CaH_exchang"/>
</dbReference>
<feature type="transmembrane region" description="Helical" evidence="8">
    <location>
        <begin position="130"/>
        <end position="149"/>
    </location>
</feature>
<dbReference type="Pfam" id="PF01699">
    <property type="entry name" value="Na_Ca_ex"/>
    <property type="match status" value="1"/>
</dbReference>
<evidence type="ECO:0000256" key="6">
    <source>
        <dbReference type="ARBA" id="ARBA00023065"/>
    </source>
</evidence>
<dbReference type="Proteomes" id="UP001054889">
    <property type="component" value="Unassembled WGS sequence"/>
</dbReference>
<organism evidence="10 11">
    <name type="scientific">Eleusine coracana subsp. coracana</name>
    <dbReference type="NCBI Taxonomy" id="191504"/>
    <lineage>
        <taxon>Eukaryota</taxon>
        <taxon>Viridiplantae</taxon>
        <taxon>Streptophyta</taxon>
        <taxon>Embryophyta</taxon>
        <taxon>Tracheophyta</taxon>
        <taxon>Spermatophyta</taxon>
        <taxon>Magnoliopsida</taxon>
        <taxon>Liliopsida</taxon>
        <taxon>Poales</taxon>
        <taxon>Poaceae</taxon>
        <taxon>PACMAD clade</taxon>
        <taxon>Chloridoideae</taxon>
        <taxon>Cynodonteae</taxon>
        <taxon>Eleusininae</taxon>
        <taxon>Eleusine</taxon>
    </lineage>
</organism>
<dbReference type="PANTHER" id="PTHR31503:SF22">
    <property type="entry name" value="VACUOLAR CALCIUM ION TRANSPORTER"/>
    <property type="match status" value="1"/>
</dbReference>
<keyword evidence="3" id="KW-0050">Antiport</keyword>
<dbReference type="PANTHER" id="PTHR31503">
    <property type="entry name" value="VACUOLAR CALCIUM ION TRANSPORTER"/>
    <property type="match status" value="1"/>
</dbReference>
<feature type="transmembrane region" description="Helical" evidence="8">
    <location>
        <begin position="161"/>
        <end position="183"/>
    </location>
</feature>
<evidence type="ECO:0000256" key="5">
    <source>
        <dbReference type="ARBA" id="ARBA00022989"/>
    </source>
</evidence>
<keyword evidence="7 8" id="KW-0472">Membrane</keyword>
<proteinExistence type="predicted"/>
<keyword evidence="5 8" id="KW-1133">Transmembrane helix</keyword>
<comment type="subcellular location">
    <subcellularLocation>
        <location evidence="1">Endomembrane system</location>
        <topology evidence="1">Multi-pass membrane protein</topology>
    </subcellularLocation>
</comment>
<dbReference type="InterPro" id="IPR044880">
    <property type="entry name" value="NCX_ion-bd_dom_sf"/>
</dbReference>
<dbReference type="GO" id="GO:0015369">
    <property type="term" value="F:calcium:proton antiporter activity"/>
    <property type="evidence" value="ECO:0007669"/>
    <property type="project" value="UniProtKB-ARBA"/>
</dbReference>
<evidence type="ECO:0000313" key="11">
    <source>
        <dbReference type="Proteomes" id="UP001054889"/>
    </source>
</evidence>
<keyword evidence="2" id="KW-0813">Transport</keyword>
<keyword evidence="6" id="KW-0406">Ion transport</keyword>
<comment type="caution">
    <text evidence="10">The sequence shown here is derived from an EMBL/GenBank/DDBJ whole genome shotgun (WGS) entry which is preliminary data.</text>
</comment>
<gene>
    <name evidence="10" type="primary">gb20550</name>
    <name evidence="10" type="ORF">PR202_gb20550</name>
</gene>
<dbReference type="EMBL" id="BQKI01000083">
    <property type="protein sequence ID" value="GJN32076.1"/>
    <property type="molecule type" value="Genomic_DNA"/>
</dbReference>
<evidence type="ECO:0000313" key="10">
    <source>
        <dbReference type="EMBL" id="GJN32076.1"/>
    </source>
</evidence>
<feature type="domain" description="Sodium/calcium exchanger membrane region" evidence="9">
    <location>
        <begin position="97"/>
        <end position="188"/>
    </location>
</feature>
<accession>A0AAV5FAR0</accession>